<reference evidence="3 4" key="1">
    <citation type="submission" date="2024-11" db="EMBL/GenBank/DDBJ databases">
        <title>A near-complete genome assembly of Cinchona calisaya.</title>
        <authorList>
            <person name="Lian D.C."/>
            <person name="Zhao X.W."/>
            <person name="Wei L."/>
        </authorList>
    </citation>
    <scope>NUCLEOTIDE SEQUENCE [LARGE SCALE GENOMIC DNA]</scope>
    <source>
        <tissue evidence="3">Nenye</tissue>
    </source>
</reference>
<proteinExistence type="predicted"/>
<dbReference type="SMART" id="SM00220">
    <property type="entry name" value="S_TKc"/>
    <property type="match status" value="1"/>
</dbReference>
<dbReference type="EMBL" id="JBJUIK010000010">
    <property type="protein sequence ID" value="KAL3516580.1"/>
    <property type="molecule type" value="Genomic_DNA"/>
</dbReference>
<keyword evidence="1" id="KW-0732">Signal</keyword>
<comment type="caution">
    <text evidence="3">The sequence shown here is derived from an EMBL/GenBank/DDBJ whole genome shotgun (WGS) entry which is preliminary data.</text>
</comment>
<dbReference type="PROSITE" id="PS00108">
    <property type="entry name" value="PROTEIN_KINASE_ST"/>
    <property type="match status" value="1"/>
</dbReference>
<evidence type="ECO:0000256" key="1">
    <source>
        <dbReference type="ARBA" id="ARBA00022729"/>
    </source>
</evidence>
<dbReference type="InterPro" id="IPR051343">
    <property type="entry name" value="G-type_lectin_kinases/EP1-like"/>
</dbReference>
<dbReference type="InterPro" id="IPR000719">
    <property type="entry name" value="Prot_kinase_dom"/>
</dbReference>
<dbReference type="PANTHER" id="PTHR47976">
    <property type="entry name" value="G-TYPE LECTIN S-RECEPTOR-LIKE SERINE/THREONINE-PROTEIN KINASE SD2-5"/>
    <property type="match status" value="1"/>
</dbReference>
<dbReference type="InterPro" id="IPR011009">
    <property type="entry name" value="Kinase-like_dom_sf"/>
</dbReference>
<dbReference type="FunFam" id="1.10.510.10:FF:000237">
    <property type="entry name" value="G-type lectin S-receptor-like serine/threonine-protein kinase"/>
    <property type="match status" value="1"/>
</dbReference>
<dbReference type="SUPFAM" id="SSF56112">
    <property type="entry name" value="Protein kinase-like (PK-like)"/>
    <property type="match status" value="1"/>
</dbReference>
<gene>
    <name evidence="3" type="ORF">ACH5RR_023482</name>
</gene>
<dbReference type="InterPro" id="IPR008271">
    <property type="entry name" value="Ser/Thr_kinase_AS"/>
</dbReference>
<name>A0ABD2ZE37_9GENT</name>
<dbReference type="Pfam" id="PF00069">
    <property type="entry name" value="Pkinase"/>
    <property type="match status" value="1"/>
</dbReference>
<organism evidence="3 4">
    <name type="scientific">Cinchona calisaya</name>
    <dbReference type="NCBI Taxonomy" id="153742"/>
    <lineage>
        <taxon>Eukaryota</taxon>
        <taxon>Viridiplantae</taxon>
        <taxon>Streptophyta</taxon>
        <taxon>Embryophyta</taxon>
        <taxon>Tracheophyta</taxon>
        <taxon>Spermatophyta</taxon>
        <taxon>Magnoliopsida</taxon>
        <taxon>eudicotyledons</taxon>
        <taxon>Gunneridae</taxon>
        <taxon>Pentapetalae</taxon>
        <taxon>asterids</taxon>
        <taxon>lamiids</taxon>
        <taxon>Gentianales</taxon>
        <taxon>Rubiaceae</taxon>
        <taxon>Cinchonoideae</taxon>
        <taxon>Cinchoneae</taxon>
        <taxon>Cinchona</taxon>
    </lineage>
</organism>
<protein>
    <recommendedName>
        <fullName evidence="2">Protein kinase domain-containing protein</fullName>
    </recommendedName>
</protein>
<dbReference type="Proteomes" id="UP001630127">
    <property type="component" value="Unassembled WGS sequence"/>
</dbReference>
<dbReference type="PROSITE" id="PS50011">
    <property type="entry name" value="PROTEIN_KINASE_DOM"/>
    <property type="match status" value="1"/>
</dbReference>
<feature type="domain" description="Protein kinase" evidence="2">
    <location>
        <begin position="1"/>
        <end position="161"/>
    </location>
</feature>
<evidence type="ECO:0000259" key="2">
    <source>
        <dbReference type="PROSITE" id="PS50011"/>
    </source>
</evidence>
<accession>A0ABD2ZE37</accession>
<dbReference type="AlphaFoldDB" id="A0ABD2ZE37"/>
<dbReference type="Gene3D" id="1.10.510.10">
    <property type="entry name" value="Transferase(Phosphotransferase) domain 1"/>
    <property type="match status" value="1"/>
</dbReference>
<evidence type="ECO:0000313" key="3">
    <source>
        <dbReference type="EMBL" id="KAL3516580.1"/>
    </source>
</evidence>
<evidence type="ECO:0000313" key="4">
    <source>
        <dbReference type="Proteomes" id="UP001630127"/>
    </source>
</evidence>
<keyword evidence="4" id="KW-1185">Reference proteome</keyword>
<dbReference type="PANTHER" id="PTHR47976:SF116">
    <property type="entry name" value="RECEPTOR-LIKE SERINE_THREONINE-PROTEIN KINASE"/>
    <property type="match status" value="1"/>
</dbReference>
<sequence>MYLHDECSTQVIHCDIKPQNILLDESFTAKISDFGLAKLMISNQSKTLTAIRGTKGYVAPEWFKNTPVTAKVDVFSYGVLLLEIICCRKCIDMERQNEEVILTEWVYDCYTRRTLHKLVEDDEEARSDMRQLEKMVMVAIWCIQEDPNVRPSVKMVLHMLEGVVQVSAPPCPSPPPQGSIS</sequence>